<dbReference type="GO" id="GO:0006511">
    <property type="term" value="P:ubiquitin-dependent protein catabolic process"/>
    <property type="evidence" value="ECO:0007669"/>
    <property type="project" value="TreeGrafter"/>
</dbReference>
<dbReference type="PANTHER" id="PTHR22765">
    <property type="entry name" value="RING FINGER AND PROTEASE ASSOCIATED DOMAIN-CONTAINING"/>
    <property type="match status" value="1"/>
</dbReference>
<feature type="domain" description="RING-type" evidence="4">
    <location>
        <begin position="349"/>
        <end position="397"/>
    </location>
</feature>
<dbReference type="GO" id="GO:0005737">
    <property type="term" value="C:cytoplasm"/>
    <property type="evidence" value="ECO:0007669"/>
    <property type="project" value="TreeGrafter"/>
</dbReference>
<keyword evidence="3" id="KW-0472">Membrane</keyword>
<dbReference type="Gene3D" id="3.30.40.10">
    <property type="entry name" value="Zinc/RING finger domain, C3HC4 (zinc finger)"/>
    <property type="match status" value="1"/>
</dbReference>
<feature type="compositionally biased region" description="Polar residues" evidence="2">
    <location>
        <begin position="500"/>
        <end position="510"/>
    </location>
</feature>
<evidence type="ECO:0000256" key="1">
    <source>
        <dbReference type="PROSITE-ProRule" id="PRU00175"/>
    </source>
</evidence>
<proteinExistence type="predicted"/>
<organism evidence="5 6">
    <name type="scientific">Elasticomyces elasticus</name>
    <dbReference type="NCBI Taxonomy" id="574655"/>
    <lineage>
        <taxon>Eukaryota</taxon>
        <taxon>Fungi</taxon>
        <taxon>Dikarya</taxon>
        <taxon>Ascomycota</taxon>
        <taxon>Pezizomycotina</taxon>
        <taxon>Dothideomycetes</taxon>
        <taxon>Dothideomycetidae</taxon>
        <taxon>Mycosphaerellales</taxon>
        <taxon>Teratosphaeriaceae</taxon>
        <taxon>Elasticomyces</taxon>
    </lineage>
</organism>
<dbReference type="Pfam" id="PF13639">
    <property type="entry name" value="zf-RING_2"/>
    <property type="match status" value="1"/>
</dbReference>
<dbReference type="GO" id="GO:0061630">
    <property type="term" value="F:ubiquitin protein ligase activity"/>
    <property type="evidence" value="ECO:0007669"/>
    <property type="project" value="TreeGrafter"/>
</dbReference>
<dbReference type="InterPro" id="IPR013083">
    <property type="entry name" value="Znf_RING/FYVE/PHD"/>
</dbReference>
<feature type="compositionally biased region" description="Low complexity" evidence="2">
    <location>
        <begin position="314"/>
        <end position="326"/>
    </location>
</feature>
<feature type="transmembrane region" description="Helical" evidence="3">
    <location>
        <begin position="222"/>
        <end position="247"/>
    </location>
</feature>
<feature type="region of interest" description="Disordered" evidence="2">
    <location>
        <begin position="314"/>
        <end position="335"/>
    </location>
</feature>
<gene>
    <name evidence="5" type="ORF">LTR97_003626</name>
</gene>
<dbReference type="PANTHER" id="PTHR22765:SF416">
    <property type="entry name" value="E3 UBIQUITIN-PROTEIN LIGASE GODZILLA"/>
    <property type="match status" value="1"/>
</dbReference>
<reference evidence="5" key="1">
    <citation type="submission" date="2023-08" db="EMBL/GenBank/DDBJ databases">
        <title>Black Yeasts Isolated from many extreme environments.</title>
        <authorList>
            <person name="Coleine C."/>
            <person name="Stajich J.E."/>
            <person name="Selbmann L."/>
        </authorList>
    </citation>
    <scope>NUCLEOTIDE SEQUENCE</scope>
    <source>
        <strain evidence="5">CCFEE 5810</strain>
    </source>
</reference>
<sequence length="564" mass="61473">MTAKSLSVLTLDLPNPEYARSDQTYEKVNDTYGFHYYLNSNIRTLSTNGISAGHDLNGLLYTPDLDPTSTCVNASAPYVPANVTRIDNLPDTDYDLVAIAPWLSPQCVQEYLLAARQDATGLVRGFMFFLPSDNGTDVPPQVNDEAWGLGDGGSWKRENDYPVYAIPGATAAMLMEASSLYSLNMTDVPFGSVLTEYYDSRDYIRLYANIDTAGNGSALPSLWVFLLVVLGILLGIIGSTSLLMHWLQRRRRNVLRRRVIRGEVDLEALGIKRLTVPQEILNGMPLYTYGSGAPVSATTAAAVANDTTAAAKLASAPSSRASSPGPTVRPAPAVRSTSYRPTALQQPTCAICLDDFVPASSDSEGTIVRELPCHHIFHPECVDTFLRDNSSLCPMCKKTALPRGYCPRTVTNAMVRRERLVRRIRDRVTVGVAPTSAELAILRTEVHEHDPASPPESLASRLRIRTFSGISQMRSGRRIASAPLSSSQQMTDMGPRHVSDSTATPAQTARVQPPATPGRREWARQRAIAMLGRQAPADPEAEDARTTPRWRKVVGSVFPGVGGR</sequence>
<dbReference type="Proteomes" id="UP001310594">
    <property type="component" value="Unassembled WGS sequence"/>
</dbReference>
<keyword evidence="1" id="KW-0862">Zinc</keyword>
<dbReference type="CDD" id="cd16454">
    <property type="entry name" value="RING-H2_PA-TM-RING"/>
    <property type="match status" value="1"/>
</dbReference>
<comment type="caution">
    <text evidence="5">The sequence shown here is derived from an EMBL/GenBank/DDBJ whole genome shotgun (WGS) entry which is preliminary data.</text>
</comment>
<protein>
    <recommendedName>
        <fullName evidence="4">RING-type domain-containing protein</fullName>
    </recommendedName>
</protein>
<evidence type="ECO:0000313" key="6">
    <source>
        <dbReference type="Proteomes" id="UP001310594"/>
    </source>
</evidence>
<keyword evidence="3" id="KW-0812">Transmembrane</keyword>
<keyword evidence="1" id="KW-0863">Zinc-finger</keyword>
<keyword evidence="1" id="KW-0479">Metal-binding</keyword>
<dbReference type="PROSITE" id="PS50089">
    <property type="entry name" value="ZF_RING_2"/>
    <property type="match status" value="1"/>
</dbReference>
<evidence type="ECO:0000313" key="5">
    <source>
        <dbReference type="EMBL" id="KAK5702680.1"/>
    </source>
</evidence>
<accession>A0AAN8A3T2</accession>
<dbReference type="AlphaFoldDB" id="A0AAN8A3T2"/>
<dbReference type="InterPro" id="IPR051826">
    <property type="entry name" value="E3_ubiquitin-ligase_domain"/>
</dbReference>
<dbReference type="InterPro" id="IPR001841">
    <property type="entry name" value="Znf_RING"/>
</dbReference>
<dbReference type="SUPFAM" id="SSF57850">
    <property type="entry name" value="RING/U-box"/>
    <property type="match status" value="1"/>
</dbReference>
<dbReference type="GO" id="GO:0008270">
    <property type="term" value="F:zinc ion binding"/>
    <property type="evidence" value="ECO:0007669"/>
    <property type="project" value="UniProtKB-KW"/>
</dbReference>
<keyword evidence="3" id="KW-1133">Transmembrane helix</keyword>
<dbReference type="SMART" id="SM00184">
    <property type="entry name" value="RING"/>
    <property type="match status" value="1"/>
</dbReference>
<evidence type="ECO:0000259" key="4">
    <source>
        <dbReference type="PROSITE" id="PS50089"/>
    </source>
</evidence>
<name>A0AAN8A3T2_9PEZI</name>
<evidence type="ECO:0000256" key="2">
    <source>
        <dbReference type="SAM" id="MobiDB-lite"/>
    </source>
</evidence>
<dbReference type="EMBL" id="JAVRQU010000005">
    <property type="protein sequence ID" value="KAK5702680.1"/>
    <property type="molecule type" value="Genomic_DNA"/>
</dbReference>
<feature type="region of interest" description="Disordered" evidence="2">
    <location>
        <begin position="475"/>
        <end position="521"/>
    </location>
</feature>
<evidence type="ECO:0000256" key="3">
    <source>
        <dbReference type="SAM" id="Phobius"/>
    </source>
</evidence>